<evidence type="ECO:0000313" key="1">
    <source>
        <dbReference type="EMBL" id="MBS6621476.1"/>
    </source>
</evidence>
<accession>A0A9E1GJI3</accession>
<protein>
    <submittedName>
        <fullName evidence="1">DUF4365 domain-containing protein</fullName>
    </submittedName>
</protein>
<proteinExistence type="predicted"/>
<dbReference type="AlphaFoldDB" id="A0A9E1GJI3"/>
<sequence length="583" mass="68857">MSNSTIAKHSKAAFDESKSIRILSGLLESTGEIKTFFGENDKTPNYDGSFELVNDEQEPVKQFIVQIKKVDRLVLNSKGKYDYRLKTNFLQYVKDKVTENPAIYFVVDLATEKVYWIYLSDETLIRLNFEGKKTVTYHFREEDSISNVEAFVLTMQKIARERNNFFVYKTPQQIAEIQDAVDYLNQHLNGDLKNIKERIFPDLWRVGIKYSVDHTVLFNDVPVPITGCVALYPQMRGRLDTGVREYDWNLSENMFTHFSLGSETDIKKYSEETLHKIVQNFFKLGISYKFLPAVVLMEQIDPFVKESQRFFDTPTSQKLSIKEVRRRFILLHNYMCFLFTGHGVSENERACVERAQSIIDHRKMNFYSIFECARSCREEFKKYCSSESEENISLRGKMFGFLQQESIRCFLAIMELQCRKIEEFTPVWNYNWYDWVYLDKKSYLENCKKICDRWLSNLPDLYIETYNNIFETTKFLVRDRFVYNLECTNFENTNFLTIESQHYQGEKFSLQMDFSCTSELSYPNIPEGLLSTCSSASIQRFIQNRRLYYDSICCLLYRGICKGLGFKEGDLPLYEHENVKFFL</sequence>
<organism evidence="1 2">
    <name type="scientific">Faecalibacterium prausnitzii</name>
    <dbReference type="NCBI Taxonomy" id="853"/>
    <lineage>
        <taxon>Bacteria</taxon>
        <taxon>Bacillati</taxon>
        <taxon>Bacillota</taxon>
        <taxon>Clostridia</taxon>
        <taxon>Eubacteriales</taxon>
        <taxon>Oscillospiraceae</taxon>
        <taxon>Faecalibacterium</taxon>
    </lineage>
</organism>
<comment type="caution">
    <text evidence="1">The sequence shown here is derived from an EMBL/GenBank/DDBJ whole genome shotgun (WGS) entry which is preliminary data.</text>
</comment>
<reference evidence="1" key="1">
    <citation type="submission" date="2021-02" db="EMBL/GenBank/DDBJ databases">
        <title>Infant gut strain persistence is associated with maternal origin, phylogeny, and functional potential including surface adhesion and iron acquisition.</title>
        <authorList>
            <person name="Lou Y.C."/>
        </authorList>
    </citation>
    <scope>NUCLEOTIDE SEQUENCE</scope>
    <source>
        <strain evidence="1">L2_039_000G1_dasL2_039_000G1_maxbin2.maxbin.077</strain>
    </source>
</reference>
<dbReference type="EMBL" id="JAGZYH010000013">
    <property type="protein sequence ID" value="MBS6621476.1"/>
    <property type="molecule type" value="Genomic_DNA"/>
</dbReference>
<dbReference type="Proteomes" id="UP000811365">
    <property type="component" value="Unassembled WGS sequence"/>
</dbReference>
<evidence type="ECO:0000313" key="2">
    <source>
        <dbReference type="Proteomes" id="UP000811365"/>
    </source>
</evidence>
<name>A0A9E1GJI3_9FIRM</name>
<gene>
    <name evidence="1" type="ORF">KH315_04835</name>
</gene>